<protein>
    <submittedName>
        <fullName evidence="2">Uncharacterized protein</fullName>
    </submittedName>
</protein>
<dbReference type="EMBL" id="JXXD01000136">
    <property type="protein sequence ID" value="KIZ35200.1"/>
    <property type="molecule type" value="Genomic_DNA"/>
</dbReference>
<gene>
    <name evidence="2" type="ORF">LO50_14360</name>
</gene>
<keyword evidence="1" id="KW-1133">Transmembrane helix</keyword>
<dbReference type="Proteomes" id="UP000032439">
    <property type="component" value="Unassembled WGS sequence"/>
</dbReference>
<name>A0A0D7E465_STUST</name>
<feature type="transmembrane region" description="Helical" evidence="1">
    <location>
        <begin position="62"/>
        <end position="84"/>
    </location>
</feature>
<sequence length="111" mass="12925">MDLLGFLFGVDLNSVPMIADYNGNPHNAFFLLHAYYGVGFFALFLCFLGSFFFLLMDSRWVFVALLLIFLVRSFFDIIYLFGLLDYLVFPILFYSVFRRLLNEEETGARAD</sequence>
<organism evidence="2 3">
    <name type="scientific">Stutzerimonas stutzeri</name>
    <name type="common">Pseudomonas stutzeri</name>
    <dbReference type="NCBI Taxonomy" id="316"/>
    <lineage>
        <taxon>Bacteria</taxon>
        <taxon>Pseudomonadati</taxon>
        <taxon>Pseudomonadota</taxon>
        <taxon>Gammaproteobacteria</taxon>
        <taxon>Pseudomonadales</taxon>
        <taxon>Pseudomonadaceae</taxon>
        <taxon>Stutzerimonas</taxon>
    </lineage>
</organism>
<dbReference type="PATRIC" id="fig|316.110.peg.760"/>
<dbReference type="AlphaFoldDB" id="A0A0D7E465"/>
<reference evidence="2 3" key="1">
    <citation type="submission" date="2014-11" db="EMBL/GenBank/DDBJ databases">
        <title>Genomics and ecophysiology of heterotrophic nitrogen fixing bacteria isolated from estuarine surface water.</title>
        <authorList>
            <person name="Bentzon-Tilia M."/>
            <person name="Severin I."/>
            <person name="Hansen L.H."/>
            <person name="Riemann L."/>
        </authorList>
    </citation>
    <scope>NUCLEOTIDE SEQUENCE [LARGE SCALE GENOMIC DNA]</scope>
    <source>
        <strain evidence="2 3">BAL361</strain>
    </source>
</reference>
<feature type="transmembrane region" description="Helical" evidence="1">
    <location>
        <begin position="34"/>
        <end position="55"/>
    </location>
</feature>
<evidence type="ECO:0000313" key="3">
    <source>
        <dbReference type="Proteomes" id="UP000032439"/>
    </source>
</evidence>
<accession>A0A0D7E465</accession>
<keyword evidence="1" id="KW-0472">Membrane</keyword>
<evidence type="ECO:0000313" key="2">
    <source>
        <dbReference type="EMBL" id="KIZ35200.1"/>
    </source>
</evidence>
<evidence type="ECO:0000256" key="1">
    <source>
        <dbReference type="SAM" id="Phobius"/>
    </source>
</evidence>
<keyword evidence="1" id="KW-0812">Transmembrane</keyword>
<proteinExistence type="predicted"/>
<comment type="caution">
    <text evidence="2">The sequence shown here is derived from an EMBL/GenBank/DDBJ whole genome shotgun (WGS) entry which is preliminary data.</text>
</comment>